<accession>A0ACB8ELP4</accession>
<reference evidence="1" key="1">
    <citation type="submission" date="2021-08" db="EMBL/GenBank/DDBJ databases">
        <title>The first chromosome-level gecko genome reveals the dynamic sex chromosomes of Neotropical dwarf geckos (Sphaerodactylidae: Sphaerodactylus).</title>
        <authorList>
            <person name="Pinto B.J."/>
            <person name="Keating S.E."/>
            <person name="Gamble T."/>
        </authorList>
    </citation>
    <scope>NUCLEOTIDE SEQUENCE</scope>
    <source>
        <strain evidence="1">TG3544</strain>
    </source>
</reference>
<dbReference type="EMBL" id="CM037616">
    <property type="protein sequence ID" value="KAH7993567.1"/>
    <property type="molecule type" value="Genomic_DNA"/>
</dbReference>
<organism evidence="1 2">
    <name type="scientific">Sphaerodactylus townsendi</name>
    <dbReference type="NCBI Taxonomy" id="933632"/>
    <lineage>
        <taxon>Eukaryota</taxon>
        <taxon>Metazoa</taxon>
        <taxon>Chordata</taxon>
        <taxon>Craniata</taxon>
        <taxon>Vertebrata</taxon>
        <taxon>Euteleostomi</taxon>
        <taxon>Lepidosauria</taxon>
        <taxon>Squamata</taxon>
        <taxon>Bifurcata</taxon>
        <taxon>Gekkota</taxon>
        <taxon>Sphaerodactylidae</taxon>
        <taxon>Sphaerodactylus</taxon>
    </lineage>
</organism>
<comment type="caution">
    <text evidence="1">The sequence shown here is derived from an EMBL/GenBank/DDBJ whole genome shotgun (WGS) entry which is preliminary data.</text>
</comment>
<gene>
    <name evidence="1" type="ORF">K3G42_031432</name>
</gene>
<sequence length="102" mass="11745">MKSEEHCVDSTAIFCPFEQVKQINFQPALPRQKVLVKLRRYCHSSVVPVCSVTGKERRKRQIRLPTWHFKITCYTCARLCKARTDQEEKLAGPVGTEPIANI</sequence>
<dbReference type="Proteomes" id="UP000827872">
    <property type="component" value="Linkage Group LG03"/>
</dbReference>
<evidence type="ECO:0000313" key="1">
    <source>
        <dbReference type="EMBL" id="KAH7993567.1"/>
    </source>
</evidence>
<protein>
    <submittedName>
        <fullName evidence="1">Uncharacterized protein</fullName>
    </submittedName>
</protein>
<proteinExistence type="predicted"/>
<keyword evidence="2" id="KW-1185">Reference proteome</keyword>
<name>A0ACB8ELP4_9SAUR</name>
<evidence type="ECO:0000313" key="2">
    <source>
        <dbReference type="Proteomes" id="UP000827872"/>
    </source>
</evidence>